<evidence type="ECO:0000313" key="3">
    <source>
        <dbReference type="Proteomes" id="UP000256297"/>
    </source>
</evidence>
<evidence type="ECO:0000259" key="1">
    <source>
        <dbReference type="Pfam" id="PF10593"/>
    </source>
</evidence>
<evidence type="ECO:0000313" key="2">
    <source>
        <dbReference type="EMBL" id="SOY39716.1"/>
    </source>
</evidence>
<gene>
    <name evidence="2" type="ORF">CBM2589_B10036</name>
</gene>
<dbReference type="InterPro" id="IPR018310">
    <property type="entry name" value="Put_endonuclease_Z1-dom"/>
</dbReference>
<organism evidence="2 3">
    <name type="scientific">Cupriavidus taiwanensis</name>
    <dbReference type="NCBI Taxonomy" id="164546"/>
    <lineage>
        <taxon>Bacteria</taxon>
        <taxon>Pseudomonadati</taxon>
        <taxon>Pseudomonadota</taxon>
        <taxon>Betaproteobacteria</taxon>
        <taxon>Burkholderiales</taxon>
        <taxon>Burkholderiaceae</taxon>
        <taxon>Cupriavidus</taxon>
    </lineage>
</organism>
<dbReference type="AlphaFoldDB" id="A0A975ZV47"/>
<feature type="domain" description="Putative endonuclease Z1" evidence="1">
    <location>
        <begin position="414"/>
        <end position="639"/>
    </location>
</feature>
<name>A0A975ZV47_9BURK</name>
<dbReference type="RefSeq" id="WP_116335758.1">
    <property type="nucleotide sequence ID" value="NZ_LT976856.1"/>
</dbReference>
<dbReference type="EMBL" id="OFSP01000001">
    <property type="protein sequence ID" value="SOY39716.1"/>
    <property type="molecule type" value="Genomic_DNA"/>
</dbReference>
<comment type="caution">
    <text evidence="2">The sequence shown here is derived from an EMBL/GenBank/DDBJ whole genome shotgun (WGS) entry which is preliminary data.</text>
</comment>
<reference evidence="2 3" key="1">
    <citation type="submission" date="2018-01" db="EMBL/GenBank/DDBJ databases">
        <authorList>
            <person name="Clerissi C."/>
        </authorList>
    </citation>
    <scope>NUCLEOTIDE SEQUENCE [LARGE SCALE GENOMIC DNA]</scope>
    <source>
        <strain evidence="2">Cupriavidus taiwanensis STM 3521</strain>
    </source>
</reference>
<protein>
    <recommendedName>
        <fullName evidence="1">Putative endonuclease Z1 domain-containing protein</fullName>
    </recommendedName>
</protein>
<dbReference type="Pfam" id="PF10593">
    <property type="entry name" value="Z1"/>
    <property type="match status" value="1"/>
</dbReference>
<dbReference type="Proteomes" id="UP000256297">
    <property type="component" value="Chromosome CBM2589_b"/>
</dbReference>
<accession>A0A975ZV47</accession>
<sequence>MHESVNIVRPVSNQVEAKDVENSASTPVSWWSRYSNAIRSLPDDTRSIIEDDARYIADHALDSGPHPIAGSTQDRTTQTVVTGMVVGSVQSGKTASMLAVAALLLDRQVDILIVLAGTRVALWLQTYERLLSQLDGSDVFNAWIRNPERVLVPQPEDILSSGTRVDPYRYLRGVRRRVVDAVENCKPMIFVIPKEDDHLLAVAKFLSEHTDKSALERRGHPLRMVILDDEADDASILDAQDGSRITPQFIQYLWSSDECAPATRNDLLLATYIAYTATPQANYLQRSHNPLAPRHFHAALRVPSDRGERTPRLDTYFEHKGLGAFYCGGEHYYERLRDMPGDPCVAFPFTSANAHASATDLAQHAQVRWEMIGSAVRSFFVAGAVRLLLDGRRFSTVPSVPTELAALKAALPRTHSMLYHPSALKEAHFQGAEDLARWCKASPGDENDVMLAVDEFGNSRLEIDADGLATRLSLEESEWRRWLPEFAATAAGLSALPGYTELGIGSIAWDSVRDVLVNEVFPNVKLRVLNSDPRADDRPIFEPTPIDGTCQLWQAPRDIYTIFVAGNVLSRGLTVEGLTTSLFARTAREPAADTQMQMQRWFGYRGAHLPFCRVFLYADQLTLFRKYHYNDVALKREILSRMDGHPAATDGVLVLQGDSFWATTKVDSRRIPLHPGPTPAIRLLEPPDGVRYGHNIAIVQSFINDGSWEFLRFPDNVDRGLIRSKPISMLELADFLDRLRYSAHDPDPHLPISQRWASLQAALNLQQPLFRPPGEHPGSMAVEPSGCPYSIAAYLRLWHEALQRHDLPGMQPTDNPTRPWNSLDLAAYRVTAPHFYVGLRFGAESLTTNLTFNGEAFPMMRRGLVSDTPRVLETLWGSRNPTDRWKGDQVFDYHFHNPAGSPRLLTEGAWRQRGEPGLLLIHPITDPVTKKEMIAFGLALPKGGPDHVAALRVTG</sequence>
<proteinExistence type="predicted"/>